<evidence type="ECO:0000259" key="4">
    <source>
        <dbReference type="PROSITE" id="PS01124"/>
    </source>
</evidence>
<gene>
    <name evidence="5" type="ORF">SAMN05661044_01261</name>
</gene>
<reference evidence="6" key="1">
    <citation type="submission" date="2016-10" db="EMBL/GenBank/DDBJ databases">
        <authorList>
            <person name="Varghese N."/>
            <person name="Submissions S."/>
        </authorList>
    </citation>
    <scope>NUCLEOTIDE SEQUENCE [LARGE SCALE GENOMIC DNA]</scope>
    <source>
        <strain evidence="6">DSM 18733</strain>
    </source>
</reference>
<evidence type="ECO:0000313" key="6">
    <source>
        <dbReference type="Proteomes" id="UP000199421"/>
    </source>
</evidence>
<dbReference type="PANTHER" id="PTHR43280:SF27">
    <property type="entry name" value="TRANSCRIPTIONAL REGULATOR MTLR"/>
    <property type="match status" value="1"/>
</dbReference>
<keyword evidence="1" id="KW-0805">Transcription regulation</keyword>
<dbReference type="SUPFAM" id="SSF51182">
    <property type="entry name" value="RmlC-like cupins"/>
    <property type="match status" value="1"/>
</dbReference>
<sequence>MKPIQATILQGKENEVFGTKIVELPYFSTTFHFHEECQLIYVVESEGKRMIGDSVENFGPDELILVGSNVPHVWHNNPLYFRDGTEGAKSVSLFIHPCKLLQLLGTFGNMQRLSHILGVSKSGLKFYGDTKKHLKDLLFKINEQEETFERLTILAQILKILAHTKEFDLLTKAGYTNTYQLKDNDRIDKILKYIFDHFSQQIKLEDVADIVHMSRHAFCRFFKNRTQRTFMEFVTEVRISHACKLIAEGEKQITCLAYECGFNSLSNFNKLFKEVKGQTPSDYRKTLIPH</sequence>
<evidence type="ECO:0000256" key="3">
    <source>
        <dbReference type="ARBA" id="ARBA00023163"/>
    </source>
</evidence>
<evidence type="ECO:0000313" key="5">
    <source>
        <dbReference type="EMBL" id="SEK82902.1"/>
    </source>
</evidence>
<dbReference type="OrthoDB" id="9787988at2"/>
<dbReference type="PROSITE" id="PS01124">
    <property type="entry name" value="HTH_ARAC_FAMILY_2"/>
    <property type="match status" value="1"/>
</dbReference>
<dbReference type="Proteomes" id="UP000199421">
    <property type="component" value="Unassembled WGS sequence"/>
</dbReference>
<keyword evidence="6" id="KW-1185">Reference proteome</keyword>
<dbReference type="RefSeq" id="WP_093320325.1">
    <property type="nucleotide sequence ID" value="NZ_FOAF01000001.1"/>
</dbReference>
<dbReference type="InterPro" id="IPR020449">
    <property type="entry name" value="Tscrpt_reg_AraC-type_HTH"/>
</dbReference>
<dbReference type="PANTHER" id="PTHR43280">
    <property type="entry name" value="ARAC-FAMILY TRANSCRIPTIONAL REGULATOR"/>
    <property type="match status" value="1"/>
</dbReference>
<dbReference type="InterPro" id="IPR009057">
    <property type="entry name" value="Homeodomain-like_sf"/>
</dbReference>
<dbReference type="AlphaFoldDB" id="A0A1H7K835"/>
<dbReference type="PRINTS" id="PR00032">
    <property type="entry name" value="HTHARAC"/>
</dbReference>
<dbReference type="InterPro" id="IPR018060">
    <property type="entry name" value="HTH_AraC"/>
</dbReference>
<dbReference type="EMBL" id="FOAF01000001">
    <property type="protein sequence ID" value="SEK82902.1"/>
    <property type="molecule type" value="Genomic_DNA"/>
</dbReference>
<proteinExistence type="predicted"/>
<dbReference type="InterPro" id="IPR018062">
    <property type="entry name" value="HTH_AraC-typ_CS"/>
</dbReference>
<dbReference type="SUPFAM" id="SSF46689">
    <property type="entry name" value="Homeodomain-like"/>
    <property type="match status" value="2"/>
</dbReference>
<name>A0A1H7K835_OLID1</name>
<keyword evidence="2 5" id="KW-0238">DNA-binding</keyword>
<dbReference type="STRING" id="407022.SAMN05661044_01261"/>
<dbReference type="InterPro" id="IPR011051">
    <property type="entry name" value="RmlC_Cupin_sf"/>
</dbReference>
<dbReference type="PROSITE" id="PS00041">
    <property type="entry name" value="HTH_ARAC_FAMILY_1"/>
    <property type="match status" value="1"/>
</dbReference>
<evidence type="ECO:0000256" key="1">
    <source>
        <dbReference type="ARBA" id="ARBA00023015"/>
    </source>
</evidence>
<dbReference type="InterPro" id="IPR014710">
    <property type="entry name" value="RmlC-like_jellyroll"/>
</dbReference>
<dbReference type="GO" id="GO:0043565">
    <property type="term" value="F:sequence-specific DNA binding"/>
    <property type="evidence" value="ECO:0007669"/>
    <property type="project" value="InterPro"/>
</dbReference>
<evidence type="ECO:0000256" key="2">
    <source>
        <dbReference type="ARBA" id="ARBA00023125"/>
    </source>
</evidence>
<protein>
    <submittedName>
        <fullName evidence="5">AraC-type DNA-binding protein</fullName>
    </submittedName>
</protein>
<feature type="domain" description="HTH araC/xylS-type" evidence="4">
    <location>
        <begin position="188"/>
        <end position="286"/>
    </location>
</feature>
<accession>A0A1H7K835</accession>
<dbReference type="GO" id="GO:0003700">
    <property type="term" value="F:DNA-binding transcription factor activity"/>
    <property type="evidence" value="ECO:0007669"/>
    <property type="project" value="InterPro"/>
</dbReference>
<dbReference type="SMART" id="SM00342">
    <property type="entry name" value="HTH_ARAC"/>
    <property type="match status" value="1"/>
</dbReference>
<organism evidence="5 6">
    <name type="scientific">Olivibacter domesticus</name>
    <name type="common">Pseudosphingobacterium domesticum</name>
    <dbReference type="NCBI Taxonomy" id="407022"/>
    <lineage>
        <taxon>Bacteria</taxon>
        <taxon>Pseudomonadati</taxon>
        <taxon>Bacteroidota</taxon>
        <taxon>Sphingobacteriia</taxon>
        <taxon>Sphingobacteriales</taxon>
        <taxon>Sphingobacteriaceae</taxon>
        <taxon>Olivibacter</taxon>
    </lineage>
</organism>
<dbReference type="Gene3D" id="1.10.10.60">
    <property type="entry name" value="Homeodomain-like"/>
    <property type="match status" value="2"/>
</dbReference>
<keyword evidence="3" id="KW-0804">Transcription</keyword>
<dbReference type="Pfam" id="PF12833">
    <property type="entry name" value="HTH_18"/>
    <property type="match status" value="1"/>
</dbReference>
<dbReference type="Gene3D" id="2.60.120.10">
    <property type="entry name" value="Jelly Rolls"/>
    <property type="match status" value="1"/>
</dbReference>